<accession>A0A0J8JNS8</accession>
<evidence type="ECO:0000313" key="1">
    <source>
        <dbReference type="EMBL" id="KMT66286.1"/>
    </source>
</evidence>
<dbReference type="RefSeq" id="WP_048690286.1">
    <property type="nucleotide sequence ID" value="NZ_KQ130484.1"/>
</dbReference>
<dbReference type="PROSITE" id="PS51257">
    <property type="entry name" value="PROKAR_LIPOPROTEIN"/>
    <property type="match status" value="1"/>
</dbReference>
<evidence type="ECO:0008006" key="3">
    <source>
        <dbReference type="Google" id="ProtNLM"/>
    </source>
</evidence>
<proteinExistence type="predicted"/>
<name>A0A0J8JNS8_9ALTE</name>
<comment type="caution">
    <text evidence="1">The sequence shown here is derived from an EMBL/GenBank/DDBJ whole genome shotgun (WGS) entry which is preliminary data.</text>
</comment>
<gene>
    <name evidence="1" type="ORF">XM47_04660</name>
</gene>
<sequence>MKVLLKIAVLSLTLTGCDLSFTDNIEDTETTSISSFESSKTNSNSAICRQDEIFDWTDKIAQLNQHTLNQASKINEHEVYNAFANLYNASLISLTAKNHSLAELAKIDLVEFTTDYDWHDVICHQEKATPTSSLQIDVASNWLLNKSLLHKYQKYYQANFAAKSIDLTSNLWRLNANYHWQLDISLAVTAIETIHYQSSSDSALQYANAIKVSGQIEAASNEYADYLSIMEPSGTYQLHFIQPVFSQTSYVMNNFSSLLSQFKQVEKTELTSAIIPYFDHVLTSIDFSAWLAQQDISEIFDPEGQDFSAINTLEKFKLETSQASAINFADDGVLSLTQTNSHHYSALKYVADADTTLSSNITTETIVFKISLCGNWQTFDTHWRPYILIIEDINTGLIYSVINSPQPELVSDTETFCLD</sequence>
<dbReference type="AlphaFoldDB" id="A0A0J8JNS8"/>
<evidence type="ECO:0000313" key="2">
    <source>
        <dbReference type="Proteomes" id="UP000037600"/>
    </source>
</evidence>
<keyword evidence="2" id="KW-1185">Reference proteome</keyword>
<dbReference type="EMBL" id="LAZL01000005">
    <property type="protein sequence ID" value="KMT66286.1"/>
    <property type="molecule type" value="Genomic_DNA"/>
</dbReference>
<dbReference type="STRING" id="1513271.XM47_04660"/>
<reference evidence="1 2" key="1">
    <citation type="submission" date="2015-04" db="EMBL/GenBank/DDBJ databases">
        <title>Draft Genome Sequence of the Novel Agar-Digesting Marine Bacterium Q1.</title>
        <authorList>
            <person name="Li Y."/>
            <person name="Li D."/>
            <person name="Chen G."/>
            <person name="Du Z."/>
        </authorList>
    </citation>
    <scope>NUCLEOTIDE SEQUENCE [LARGE SCALE GENOMIC DNA]</scope>
    <source>
        <strain evidence="1 2">Q1</strain>
    </source>
</reference>
<protein>
    <recommendedName>
        <fullName evidence="3">Lipoprotein</fullName>
    </recommendedName>
</protein>
<dbReference type="Proteomes" id="UP000037600">
    <property type="component" value="Unassembled WGS sequence"/>
</dbReference>
<organism evidence="1 2">
    <name type="scientific">Catenovulum maritimum</name>
    <dbReference type="NCBI Taxonomy" id="1513271"/>
    <lineage>
        <taxon>Bacteria</taxon>
        <taxon>Pseudomonadati</taxon>
        <taxon>Pseudomonadota</taxon>
        <taxon>Gammaproteobacteria</taxon>
        <taxon>Alteromonadales</taxon>
        <taxon>Alteromonadaceae</taxon>
        <taxon>Catenovulum</taxon>
    </lineage>
</organism>